<feature type="domain" description="C2H2-type" evidence="8">
    <location>
        <begin position="170"/>
        <end position="199"/>
    </location>
</feature>
<keyword evidence="4 7" id="KW-0863">Zinc-finger</keyword>
<dbReference type="Proteomes" id="UP000515163">
    <property type="component" value="Unplaced"/>
</dbReference>
<protein>
    <submittedName>
        <fullName evidence="10">Zinc finger protein 845-like</fullName>
    </submittedName>
</protein>
<evidence type="ECO:0000256" key="5">
    <source>
        <dbReference type="ARBA" id="ARBA00022833"/>
    </source>
</evidence>
<dbReference type="GO" id="GO:0008270">
    <property type="term" value="F:zinc ion binding"/>
    <property type="evidence" value="ECO:0007669"/>
    <property type="project" value="UniProtKB-KW"/>
</dbReference>
<dbReference type="RefSeq" id="XP_031568423.1">
    <property type="nucleotide sequence ID" value="XM_031712563.1"/>
</dbReference>
<accession>A0A6P8IQ51</accession>
<feature type="domain" description="C2H2-type" evidence="8">
    <location>
        <begin position="231"/>
        <end position="261"/>
    </location>
</feature>
<dbReference type="Gene3D" id="3.30.160.60">
    <property type="entry name" value="Classic Zinc Finger"/>
    <property type="match status" value="4"/>
</dbReference>
<evidence type="ECO:0000256" key="2">
    <source>
        <dbReference type="ARBA" id="ARBA00022723"/>
    </source>
</evidence>
<dbReference type="KEGG" id="aten:116303107"/>
<keyword evidence="3" id="KW-0677">Repeat</keyword>
<evidence type="ECO:0000256" key="6">
    <source>
        <dbReference type="ARBA" id="ARBA00023242"/>
    </source>
</evidence>
<feature type="domain" description="C2H2-type" evidence="8">
    <location>
        <begin position="142"/>
        <end position="169"/>
    </location>
</feature>
<dbReference type="PROSITE" id="PS00028">
    <property type="entry name" value="ZINC_FINGER_C2H2_1"/>
    <property type="match status" value="4"/>
</dbReference>
<dbReference type="Pfam" id="PF00096">
    <property type="entry name" value="zf-C2H2"/>
    <property type="match status" value="3"/>
</dbReference>
<dbReference type="PANTHER" id="PTHR23235">
    <property type="entry name" value="KRUEPPEL-LIKE TRANSCRIPTION FACTOR"/>
    <property type="match status" value="1"/>
</dbReference>
<comment type="subcellular location">
    <subcellularLocation>
        <location evidence="1">Nucleus</location>
    </subcellularLocation>
</comment>
<gene>
    <name evidence="10" type="primary">LOC116303107</name>
</gene>
<keyword evidence="9" id="KW-1185">Reference proteome</keyword>
<dbReference type="AlphaFoldDB" id="A0A6P8IQ51"/>
<sequence length="282" mass="31666">MQATQNGLGLFRVFKPTILFQAPSLPSSQQILLQPEFATTAALWNQSLGHLSYSSLTMAPPSTSSHVPHIGFHDVQNTCVSIFNQQSASEANTRHQILQQPNDIAQTGPIASVIKIEDDISTSATSTSTAALLDCKTRKKKYPCPLCEVRCSNNGQLQGHLRIHTGEKPYICNYEGCDRRFARNEELTRHKRIHTGFRPHKCEACHKAFGRKDHLNKHQKTHLQESEKKVFICAISGCKQRYSRSDALSRHKWAAHAITKPLSSRTRRAIKSTEKSTDVRNL</sequence>
<evidence type="ECO:0000256" key="1">
    <source>
        <dbReference type="ARBA" id="ARBA00004123"/>
    </source>
</evidence>
<evidence type="ECO:0000256" key="4">
    <source>
        <dbReference type="ARBA" id="ARBA00022771"/>
    </source>
</evidence>
<organism evidence="9 10">
    <name type="scientific">Actinia tenebrosa</name>
    <name type="common">Australian red waratah sea anemone</name>
    <dbReference type="NCBI Taxonomy" id="6105"/>
    <lineage>
        <taxon>Eukaryota</taxon>
        <taxon>Metazoa</taxon>
        <taxon>Cnidaria</taxon>
        <taxon>Anthozoa</taxon>
        <taxon>Hexacorallia</taxon>
        <taxon>Actiniaria</taxon>
        <taxon>Actiniidae</taxon>
        <taxon>Actinia</taxon>
    </lineage>
</organism>
<dbReference type="InParanoid" id="A0A6P8IQ51"/>
<evidence type="ECO:0000259" key="8">
    <source>
        <dbReference type="PROSITE" id="PS50157"/>
    </source>
</evidence>
<evidence type="ECO:0000256" key="3">
    <source>
        <dbReference type="ARBA" id="ARBA00022737"/>
    </source>
</evidence>
<dbReference type="SMART" id="SM00355">
    <property type="entry name" value="ZnF_C2H2"/>
    <property type="match status" value="4"/>
</dbReference>
<evidence type="ECO:0000313" key="9">
    <source>
        <dbReference type="Proteomes" id="UP000515163"/>
    </source>
</evidence>
<dbReference type="SUPFAM" id="SSF57667">
    <property type="entry name" value="beta-beta-alpha zinc fingers"/>
    <property type="match status" value="2"/>
</dbReference>
<dbReference type="GO" id="GO:0005634">
    <property type="term" value="C:nucleus"/>
    <property type="evidence" value="ECO:0007669"/>
    <property type="project" value="UniProtKB-SubCell"/>
</dbReference>
<dbReference type="PANTHER" id="PTHR23235:SF139">
    <property type="entry name" value="HUCKEBEIN"/>
    <property type="match status" value="1"/>
</dbReference>
<dbReference type="FunFam" id="3.30.160.60:FF:000624">
    <property type="entry name" value="zinc finger protein 697"/>
    <property type="match status" value="1"/>
</dbReference>
<reference evidence="10" key="1">
    <citation type="submission" date="2025-08" db="UniProtKB">
        <authorList>
            <consortium name="RefSeq"/>
        </authorList>
    </citation>
    <scope>IDENTIFICATION</scope>
    <source>
        <tissue evidence="10">Tentacle</tissue>
    </source>
</reference>
<dbReference type="GO" id="GO:0000978">
    <property type="term" value="F:RNA polymerase II cis-regulatory region sequence-specific DNA binding"/>
    <property type="evidence" value="ECO:0007669"/>
    <property type="project" value="TreeGrafter"/>
</dbReference>
<dbReference type="FunFam" id="3.30.160.60:FF:000018">
    <property type="entry name" value="Krueppel-like factor 15"/>
    <property type="match status" value="1"/>
</dbReference>
<dbReference type="InterPro" id="IPR013087">
    <property type="entry name" value="Znf_C2H2_type"/>
</dbReference>
<dbReference type="InterPro" id="IPR036236">
    <property type="entry name" value="Znf_C2H2_sf"/>
</dbReference>
<feature type="domain" description="C2H2-type" evidence="8">
    <location>
        <begin position="200"/>
        <end position="227"/>
    </location>
</feature>
<keyword evidence="5" id="KW-0862">Zinc</keyword>
<keyword evidence="2" id="KW-0479">Metal-binding</keyword>
<evidence type="ECO:0000313" key="10">
    <source>
        <dbReference type="RefSeq" id="XP_031568423.1"/>
    </source>
</evidence>
<dbReference type="OrthoDB" id="3437960at2759"/>
<dbReference type="GO" id="GO:0000981">
    <property type="term" value="F:DNA-binding transcription factor activity, RNA polymerase II-specific"/>
    <property type="evidence" value="ECO:0007669"/>
    <property type="project" value="TreeGrafter"/>
</dbReference>
<keyword evidence="6" id="KW-0539">Nucleus</keyword>
<name>A0A6P8IQ51_ACTTE</name>
<dbReference type="PROSITE" id="PS50157">
    <property type="entry name" value="ZINC_FINGER_C2H2_2"/>
    <property type="match status" value="4"/>
</dbReference>
<proteinExistence type="predicted"/>
<dbReference type="GeneID" id="116303107"/>
<evidence type="ECO:0000256" key="7">
    <source>
        <dbReference type="PROSITE-ProRule" id="PRU00042"/>
    </source>
</evidence>